<name>Q8MYZ1_DROME</name>
<organism evidence="1">
    <name type="scientific">Drosophila melanogaster</name>
    <name type="common">Fruit fly</name>
    <dbReference type="NCBI Taxonomy" id="7227"/>
    <lineage>
        <taxon>Eukaryota</taxon>
        <taxon>Metazoa</taxon>
        <taxon>Ecdysozoa</taxon>
        <taxon>Arthropoda</taxon>
        <taxon>Hexapoda</taxon>
        <taxon>Insecta</taxon>
        <taxon>Pterygota</taxon>
        <taxon>Neoptera</taxon>
        <taxon>Endopterygota</taxon>
        <taxon>Diptera</taxon>
        <taxon>Brachycera</taxon>
        <taxon>Muscomorpha</taxon>
        <taxon>Ephydroidea</taxon>
        <taxon>Drosophilidae</taxon>
        <taxon>Drosophila</taxon>
        <taxon>Sophophora</taxon>
    </lineage>
</organism>
<dbReference type="AlphaFoldDB" id="Q8MYZ1"/>
<protein>
    <submittedName>
        <fullName evidence="1">RE43210p</fullName>
    </submittedName>
</protein>
<proteinExistence type="evidence at transcript level"/>
<dbReference type="EMBL" id="AY113472">
    <property type="protein sequence ID" value="AAM29477.1"/>
    <property type="molecule type" value="mRNA"/>
</dbReference>
<evidence type="ECO:0000313" key="1">
    <source>
        <dbReference type="EMBL" id="AAM29477.1"/>
    </source>
</evidence>
<accession>Q8MYZ1</accession>
<sequence>MINCNKRSLAIFKIKSITVIINWRPNRDQRINANERQNSKSRSKIKILLKNIRWLNCAEETPASY</sequence>
<reference evidence="1" key="1">
    <citation type="submission" date="2002-05" db="EMBL/GenBank/DDBJ databases">
        <authorList>
            <person name="Stapleton M."/>
            <person name="Brokstein P."/>
            <person name="Hong L."/>
            <person name="Agbayani A."/>
            <person name="Carlson J."/>
            <person name="Champe M."/>
            <person name="Chavez C."/>
            <person name="Dorsett V."/>
            <person name="Dresnek D."/>
            <person name="Farfan D."/>
            <person name="Frise E."/>
            <person name="George R."/>
            <person name="Gonzalez M."/>
            <person name="Guarin H."/>
            <person name="Kronmiller B."/>
            <person name="Li P."/>
            <person name="Liao G."/>
            <person name="Miranda A."/>
            <person name="Mungall C.J."/>
            <person name="Nunoo J."/>
            <person name="Pacleb J."/>
            <person name="Paragas V."/>
            <person name="Park S."/>
            <person name="Patel S."/>
            <person name="Phouanenavong S."/>
            <person name="Wan K."/>
            <person name="Yu C."/>
            <person name="Lewis S.E."/>
            <person name="Rubin G.M."/>
            <person name="Celniker S."/>
        </authorList>
    </citation>
    <scope>NUCLEOTIDE SEQUENCE</scope>
    <source>
        <strain evidence="1">Berkeley</strain>
    </source>
</reference>